<gene>
    <name evidence="3" type="primary">RvY_08915</name>
    <name evidence="3" type="synonym">RvY_08915.2</name>
    <name evidence="3" type="ORF">RvY_08915-2</name>
</gene>
<dbReference type="Proteomes" id="UP000186922">
    <property type="component" value="Unassembled WGS sequence"/>
</dbReference>
<feature type="transmembrane region" description="Helical" evidence="2">
    <location>
        <begin position="76"/>
        <end position="95"/>
    </location>
</feature>
<accession>A0A1D1V7K9</accession>
<feature type="region of interest" description="Disordered" evidence="1">
    <location>
        <begin position="1"/>
        <end position="37"/>
    </location>
</feature>
<proteinExistence type="predicted"/>
<evidence type="ECO:0000256" key="1">
    <source>
        <dbReference type="SAM" id="MobiDB-lite"/>
    </source>
</evidence>
<keyword evidence="2" id="KW-0472">Membrane</keyword>
<evidence type="ECO:0000256" key="2">
    <source>
        <dbReference type="SAM" id="Phobius"/>
    </source>
</evidence>
<dbReference type="EMBL" id="BDGG01000004">
    <property type="protein sequence ID" value="GAU97656.1"/>
    <property type="molecule type" value="Genomic_DNA"/>
</dbReference>
<keyword evidence="2" id="KW-1133">Transmembrane helix</keyword>
<comment type="caution">
    <text evidence="3">The sequence shown here is derived from an EMBL/GenBank/DDBJ whole genome shotgun (WGS) entry which is preliminary data.</text>
</comment>
<keyword evidence="2" id="KW-0812">Transmembrane</keyword>
<keyword evidence="4" id="KW-1185">Reference proteome</keyword>
<feature type="compositionally biased region" description="Basic and acidic residues" evidence="1">
    <location>
        <begin position="1"/>
        <end position="17"/>
    </location>
</feature>
<sequence length="120" mass="14054">MRSWNEKRSPYPSRKDLPWNGRSKTSKSPKPKPNKEVDLDDPAIFACDFEDPPALSHATAKRFFSRCINYALRNDISLWILLVYVLYRSALWNLLYRNSTLFTGIHDLSEAPFICYRNLI</sequence>
<organism evidence="3 4">
    <name type="scientific">Ramazzottius varieornatus</name>
    <name type="common">Water bear</name>
    <name type="synonym">Tardigrade</name>
    <dbReference type="NCBI Taxonomy" id="947166"/>
    <lineage>
        <taxon>Eukaryota</taxon>
        <taxon>Metazoa</taxon>
        <taxon>Ecdysozoa</taxon>
        <taxon>Tardigrada</taxon>
        <taxon>Eutardigrada</taxon>
        <taxon>Parachela</taxon>
        <taxon>Hypsibioidea</taxon>
        <taxon>Ramazzottiidae</taxon>
        <taxon>Ramazzottius</taxon>
    </lineage>
</organism>
<protein>
    <submittedName>
        <fullName evidence="3">Uncharacterized protein</fullName>
    </submittedName>
</protein>
<reference evidence="3 4" key="1">
    <citation type="journal article" date="2016" name="Nat. Commun.">
        <title>Extremotolerant tardigrade genome and improved radiotolerance of human cultured cells by tardigrade-unique protein.</title>
        <authorList>
            <person name="Hashimoto T."/>
            <person name="Horikawa D.D."/>
            <person name="Saito Y."/>
            <person name="Kuwahara H."/>
            <person name="Kozuka-Hata H."/>
            <person name="Shin-I T."/>
            <person name="Minakuchi Y."/>
            <person name="Ohishi K."/>
            <person name="Motoyama A."/>
            <person name="Aizu T."/>
            <person name="Enomoto A."/>
            <person name="Kondo K."/>
            <person name="Tanaka S."/>
            <person name="Hara Y."/>
            <person name="Koshikawa S."/>
            <person name="Sagara H."/>
            <person name="Miura T."/>
            <person name="Yokobori S."/>
            <person name="Miyagawa K."/>
            <person name="Suzuki Y."/>
            <person name="Kubo T."/>
            <person name="Oyama M."/>
            <person name="Kohara Y."/>
            <person name="Fujiyama A."/>
            <person name="Arakawa K."/>
            <person name="Katayama T."/>
            <person name="Toyoda A."/>
            <person name="Kunieda T."/>
        </authorList>
    </citation>
    <scope>NUCLEOTIDE SEQUENCE [LARGE SCALE GENOMIC DNA]</scope>
    <source>
        <strain evidence="3 4">YOKOZUNA-1</strain>
    </source>
</reference>
<evidence type="ECO:0000313" key="3">
    <source>
        <dbReference type="EMBL" id="GAU97656.1"/>
    </source>
</evidence>
<dbReference type="AlphaFoldDB" id="A0A1D1V7K9"/>
<name>A0A1D1V7K9_RAMVA</name>
<evidence type="ECO:0000313" key="4">
    <source>
        <dbReference type="Proteomes" id="UP000186922"/>
    </source>
</evidence>